<feature type="compositionally biased region" description="Basic and acidic residues" evidence="1">
    <location>
        <begin position="127"/>
        <end position="143"/>
    </location>
</feature>
<dbReference type="EMBL" id="BOPH01000096">
    <property type="protein sequence ID" value="GIJ72077.1"/>
    <property type="molecule type" value="Genomic_DNA"/>
</dbReference>
<protein>
    <recommendedName>
        <fullName evidence="2">DUF5709 domain-containing protein</fullName>
    </recommendedName>
</protein>
<dbReference type="Proteomes" id="UP000635606">
    <property type="component" value="Unassembled WGS sequence"/>
</dbReference>
<organism evidence="3 4">
    <name type="scientific">Virgisporangium ochraceum</name>
    <dbReference type="NCBI Taxonomy" id="65505"/>
    <lineage>
        <taxon>Bacteria</taxon>
        <taxon>Bacillati</taxon>
        <taxon>Actinomycetota</taxon>
        <taxon>Actinomycetes</taxon>
        <taxon>Micromonosporales</taxon>
        <taxon>Micromonosporaceae</taxon>
        <taxon>Virgisporangium</taxon>
    </lineage>
</organism>
<proteinExistence type="predicted"/>
<evidence type="ECO:0000313" key="4">
    <source>
        <dbReference type="Proteomes" id="UP000635606"/>
    </source>
</evidence>
<sequence length="177" mass="19190">MRQDNYPNAVSDPEAEGLPGYADDDSVADERRESGRIADGPDPAALPSDVPLAVDRYGTTAEEARQGEPMDYKLAQELPETHRTGRNYDEGDALTEDVDNLNEAFVPPVQPNADSPVSMYDMPGEFDTDRGEPVGRLVEPDEGVREDDEKDAIAYDAGEAGGGPSAEEAAIHEIRER</sequence>
<feature type="domain" description="DUF5709" evidence="2">
    <location>
        <begin position="132"/>
        <end position="176"/>
    </location>
</feature>
<reference evidence="3" key="1">
    <citation type="submission" date="2021-01" db="EMBL/GenBank/DDBJ databases">
        <title>Whole genome shotgun sequence of Virgisporangium ochraceum NBRC 16418.</title>
        <authorList>
            <person name="Komaki H."/>
            <person name="Tamura T."/>
        </authorList>
    </citation>
    <scope>NUCLEOTIDE SEQUENCE</scope>
    <source>
        <strain evidence="3">NBRC 16418</strain>
    </source>
</reference>
<dbReference type="AlphaFoldDB" id="A0A8J3ZXT9"/>
<evidence type="ECO:0000259" key="2">
    <source>
        <dbReference type="Pfam" id="PF18970"/>
    </source>
</evidence>
<evidence type="ECO:0000256" key="1">
    <source>
        <dbReference type="SAM" id="MobiDB-lite"/>
    </source>
</evidence>
<dbReference type="InterPro" id="IPR043763">
    <property type="entry name" value="DUF5709"/>
</dbReference>
<name>A0A8J3ZXT9_9ACTN</name>
<dbReference type="Pfam" id="PF18970">
    <property type="entry name" value="DUF5709"/>
    <property type="match status" value="1"/>
</dbReference>
<accession>A0A8J3ZXT9</accession>
<feature type="region of interest" description="Disordered" evidence="1">
    <location>
        <begin position="106"/>
        <end position="177"/>
    </location>
</feature>
<dbReference type="RefSeq" id="WP_203931944.1">
    <property type="nucleotide sequence ID" value="NZ_BOPH01000096.1"/>
</dbReference>
<feature type="region of interest" description="Disordered" evidence="1">
    <location>
        <begin position="1"/>
        <end position="51"/>
    </location>
</feature>
<gene>
    <name evidence="3" type="ORF">Voc01_069940</name>
</gene>
<comment type="caution">
    <text evidence="3">The sequence shown here is derived from an EMBL/GenBank/DDBJ whole genome shotgun (WGS) entry which is preliminary data.</text>
</comment>
<keyword evidence="4" id="KW-1185">Reference proteome</keyword>
<evidence type="ECO:0000313" key="3">
    <source>
        <dbReference type="EMBL" id="GIJ72077.1"/>
    </source>
</evidence>